<dbReference type="CDD" id="cd21177">
    <property type="entry name" value="LPMO_AA10"/>
    <property type="match status" value="1"/>
</dbReference>
<evidence type="ECO:0000313" key="6">
    <source>
        <dbReference type="Proteomes" id="UP000001971"/>
    </source>
</evidence>
<evidence type="ECO:0000259" key="4">
    <source>
        <dbReference type="SMART" id="SM00089"/>
    </source>
</evidence>
<dbReference type="Gene3D" id="2.70.50.50">
    <property type="entry name" value="chitin-binding protein cbp21"/>
    <property type="match status" value="1"/>
</dbReference>
<dbReference type="GO" id="GO:0008061">
    <property type="term" value="F:chitin binding"/>
    <property type="evidence" value="ECO:0007669"/>
    <property type="project" value="UniProtKB-KW"/>
</dbReference>
<dbReference type="InterPro" id="IPR013783">
    <property type="entry name" value="Ig-like_fold"/>
</dbReference>
<organism evidence="5 6">
    <name type="scientific">Yersinia pestis bv. Antiqua (strain Antiqua)</name>
    <dbReference type="NCBI Taxonomy" id="360102"/>
    <lineage>
        <taxon>Bacteria</taxon>
        <taxon>Pseudomonadati</taxon>
        <taxon>Pseudomonadota</taxon>
        <taxon>Gammaproteobacteria</taxon>
        <taxon>Enterobacterales</taxon>
        <taxon>Yersiniaceae</taxon>
        <taxon>Yersinia</taxon>
    </lineage>
</organism>
<sequence length="534" mass="58545">MKLHFNAQLHRKPILWSMGGILASQLLVMLPVDKAEAHGAVGFPIARQYQCQLEAGFWGDPANIPNSDCRQAIENPGDPSNPQLPFTQWNELSANPTNPSIQATVELAVPNGLLCAGGDPRKAGLDNVPATKWRKTLITPDENGHMQLRWENTTAHNPAYMKVYITKPSYDSTKALRWEDLELLYADKAPTPTAGTGLSPSTNSFYFLNVPLNGHTGDAIIYSYWQREDAGNEGFFNCSDVNISEGSTPSFPWVNNSQFIVQGFTPAINDQIRFRVMGGSAKGVEVVDVYLPITAQNQAQTVWSKQLADKLNNTYPQYVRIGVRSGNDIVYNTANIATNIVWLQTGFSSAMSLISGTPEPEQPQPPVAQITAPSSVQDNETITLSASASTGQIASYQWEFQHFEPKVATTQNVTVRAVATQQPLAGKVTLTVTNNQGVQSRAEKTINILPSGGIEQEHPLWDRNKVTTYGEGTTVIGLDGQAWTCKPFPFTGWCAQTIPDYIQSNNWPYAPGSAAAATLSEDSRPWLRTVRTHH</sequence>
<keyword evidence="3" id="KW-0732">Signal</keyword>
<dbReference type="PANTHER" id="PTHR34823:SF1">
    <property type="entry name" value="CHITIN-BINDING TYPE-4 DOMAIN-CONTAINING PROTEIN"/>
    <property type="match status" value="1"/>
</dbReference>
<dbReference type="Gene3D" id="2.60.40.10">
    <property type="entry name" value="Immunoglobulins"/>
    <property type="match status" value="1"/>
</dbReference>
<dbReference type="HOGENOM" id="CLU_039396_2_1_6"/>
<dbReference type="Pfam" id="PF18416">
    <property type="entry name" value="GbpA_2"/>
    <property type="match status" value="1"/>
</dbReference>
<protein>
    <submittedName>
        <fullName evidence="5">Putative carbohydrate-binding protein</fullName>
    </submittedName>
</protein>
<dbReference type="InterPro" id="IPR041029">
    <property type="entry name" value="GbpA_2"/>
</dbReference>
<dbReference type="InterPro" id="IPR022409">
    <property type="entry name" value="PKD/Chitinase_dom"/>
</dbReference>
<evidence type="ECO:0000313" key="5">
    <source>
        <dbReference type="EMBL" id="ABG14680.1"/>
    </source>
</evidence>
<dbReference type="InterPro" id="IPR004302">
    <property type="entry name" value="Cellulose/chitin-bd_N"/>
</dbReference>
<gene>
    <name evidence="5" type="ordered locus">YPA_2718</name>
</gene>
<reference evidence="5 6" key="1">
    <citation type="journal article" date="2006" name="J. Bacteriol.">
        <title>Complete genome sequence of Yersinia pestis strains Antiqua and Nepal516: evidence of gene reduction in an emerging pathogen.</title>
        <authorList>
            <person name="Chain P.S."/>
            <person name="Hu P."/>
            <person name="Malfatti S.A."/>
            <person name="Radnedge L."/>
            <person name="Larimer F."/>
            <person name="Vergez L.M."/>
            <person name="Worsham P."/>
            <person name="Chu M.C."/>
            <person name="Andersen G.L."/>
        </authorList>
    </citation>
    <scope>NUCLEOTIDE SEQUENCE [LARGE SCALE GENOMIC DNA]</scope>
    <source>
        <strain evidence="5 6">Antiqua</strain>
    </source>
</reference>
<keyword evidence="1" id="KW-0964">Secreted</keyword>
<dbReference type="AlphaFoldDB" id="A0A0E1NPX0"/>
<dbReference type="CDD" id="cd00146">
    <property type="entry name" value="PKD"/>
    <property type="match status" value="1"/>
</dbReference>
<dbReference type="InterPro" id="IPR014756">
    <property type="entry name" value="Ig_E-set"/>
</dbReference>
<accession>A0A0E1NPX0</accession>
<evidence type="ECO:0000256" key="3">
    <source>
        <dbReference type="ARBA" id="ARBA00022729"/>
    </source>
</evidence>
<dbReference type="EMBL" id="CP000308">
    <property type="protein sequence ID" value="ABG14680.1"/>
    <property type="molecule type" value="Genomic_DNA"/>
</dbReference>
<dbReference type="Pfam" id="PF03067">
    <property type="entry name" value="LPMO_10"/>
    <property type="match status" value="1"/>
</dbReference>
<evidence type="ECO:0000256" key="1">
    <source>
        <dbReference type="ARBA" id="ARBA00022525"/>
    </source>
</evidence>
<dbReference type="SUPFAM" id="SSF49299">
    <property type="entry name" value="PKD domain"/>
    <property type="match status" value="1"/>
</dbReference>
<evidence type="ECO:0000256" key="2">
    <source>
        <dbReference type="ARBA" id="ARBA00022669"/>
    </source>
</evidence>
<feature type="domain" description="PKD/Chitinase" evidence="4">
    <location>
        <begin position="367"/>
        <end position="451"/>
    </location>
</feature>
<dbReference type="SUPFAM" id="SSF81296">
    <property type="entry name" value="E set domains"/>
    <property type="match status" value="1"/>
</dbReference>
<dbReference type="SMART" id="SM00089">
    <property type="entry name" value="PKD"/>
    <property type="match status" value="1"/>
</dbReference>
<dbReference type="InterPro" id="IPR051024">
    <property type="entry name" value="GlcNAc_Chitin_IntDeg"/>
</dbReference>
<dbReference type="RefSeq" id="WP_002208705.1">
    <property type="nucleotide sequence ID" value="NC_008150.1"/>
</dbReference>
<dbReference type="KEGG" id="ypa:YPA_2718"/>
<dbReference type="PANTHER" id="PTHR34823">
    <property type="entry name" value="GLCNAC-BINDING PROTEIN A"/>
    <property type="match status" value="1"/>
</dbReference>
<dbReference type="Gene3D" id="3.30.70.2150">
    <property type="match status" value="1"/>
</dbReference>
<proteinExistence type="predicted"/>
<dbReference type="InterPro" id="IPR035986">
    <property type="entry name" value="PKD_dom_sf"/>
</dbReference>
<name>A0A0E1NPX0_YERPA</name>
<dbReference type="PATRIC" id="fig|360102.15.peg.1395"/>
<dbReference type="GeneID" id="57975491"/>
<dbReference type="Proteomes" id="UP000001971">
    <property type="component" value="Chromosome"/>
</dbReference>
<keyword evidence="2" id="KW-0147">Chitin-binding</keyword>
<dbReference type="SMR" id="A0A0E1NPX0"/>